<dbReference type="Proteomes" id="UP000241394">
    <property type="component" value="Chromosome LG16"/>
</dbReference>
<sequence>MGLALSTKVKLKRTRPSMKILSIQQHARDTLSRLRMRKRNRNWIRNQNHMGWGNLFEGCTVQRQGYVAAGLRGQEQGNCRGCTVQRQGCVVRSRGCWWWGCVAAGQTGLRGCCLDYTRHKAAQCCAWLHGAGAGQLVVAVEAWAAGGGC</sequence>
<reference evidence="2" key="2">
    <citation type="journal article" date="2018" name="BMC Genomics">
        <title>A manually annotated Actinidia chinensis var. chinensis (kiwifruit) genome highlights the challenges associated with draft genomes and gene prediction in plants.</title>
        <authorList>
            <person name="Pilkington S.M."/>
            <person name="Crowhurst R."/>
            <person name="Hilario E."/>
            <person name="Nardozza S."/>
            <person name="Fraser L."/>
            <person name="Peng Y."/>
            <person name="Gunaseelan K."/>
            <person name="Simpson R."/>
            <person name="Tahir J."/>
            <person name="Deroles S.C."/>
            <person name="Templeton K."/>
            <person name="Luo Z."/>
            <person name="Davy M."/>
            <person name="Cheng C."/>
            <person name="McNeilage M."/>
            <person name="Scaglione D."/>
            <person name="Liu Y."/>
            <person name="Zhang Q."/>
            <person name="Datson P."/>
            <person name="De Silva N."/>
            <person name="Gardiner S.E."/>
            <person name="Bassett H."/>
            <person name="Chagne D."/>
            <person name="McCallum J."/>
            <person name="Dzierzon H."/>
            <person name="Deng C."/>
            <person name="Wang Y.Y."/>
            <person name="Barron L."/>
            <person name="Manako K."/>
            <person name="Bowen J."/>
            <person name="Foster T.M."/>
            <person name="Erridge Z.A."/>
            <person name="Tiffin H."/>
            <person name="Waite C.N."/>
            <person name="Davies K.M."/>
            <person name="Grierson E.P."/>
            <person name="Laing W.A."/>
            <person name="Kirk R."/>
            <person name="Chen X."/>
            <person name="Wood M."/>
            <person name="Montefiori M."/>
            <person name="Brummell D.A."/>
            <person name="Schwinn K.E."/>
            <person name="Catanach A."/>
            <person name="Fullerton C."/>
            <person name="Li D."/>
            <person name="Meiyalaghan S."/>
            <person name="Nieuwenhuizen N."/>
            <person name="Read N."/>
            <person name="Prakash R."/>
            <person name="Hunter D."/>
            <person name="Zhang H."/>
            <person name="McKenzie M."/>
            <person name="Knabel M."/>
            <person name="Harris A."/>
            <person name="Allan A.C."/>
            <person name="Gleave A."/>
            <person name="Chen A."/>
            <person name="Janssen B.J."/>
            <person name="Plunkett B."/>
            <person name="Ampomah-Dwamena C."/>
            <person name="Voogd C."/>
            <person name="Leif D."/>
            <person name="Lafferty D."/>
            <person name="Souleyre E.J.F."/>
            <person name="Varkonyi-Gasic E."/>
            <person name="Gambi F."/>
            <person name="Hanley J."/>
            <person name="Yao J.L."/>
            <person name="Cheung J."/>
            <person name="David K.M."/>
            <person name="Warren B."/>
            <person name="Marsh K."/>
            <person name="Snowden K.C."/>
            <person name="Lin-Wang K."/>
            <person name="Brian L."/>
            <person name="Martinez-Sanchez M."/>
            <person name="Wang M."/>
            <person name="Ileperuma N."/>
            <person name="Macnee N."/>
            <person name="Campin R."/>
            <person name="McAtee P."/>
            <person name="Drummond R.S.M."/>
            <person name="Espley R.V."/>
            <person name="Ireland H.S."/>
            <person name="Wu R."/>
            <person name="Atkinson R.G."/>
            <person name="Karunairetnam S."/>
            <person name="Bulley S."/>
            <person name="Chunkath S."/>
            <person name="Hanley Z."/>
            <person name="Storey R."/>
            <person name="Thrimawithana A.H."/>
            <person name="Thomson S."/>
            <person name="David C."/>
            <person name="Testolin R."/>
            <person name="Huang H."/>
            <person name="Hellens R.P."/>
            <person name="Schaffer R.J."/>
        </authorList>
    </citation>
    <scope>NUCLEOTIDE SEQUENCE [LARGE SCALE GENOMIC DNA]</scope>
    <source>
        <strain evidence="2">cv. Red5</strain>
    </source>
</reference>
<comment type="caution">
    <text evidence="1">The sequence shown here is derived from an EMBL/GenBank/DDBJ whole genome shotgun (WGS) entry which is preliminary data.</text>
</comment>
<name>A0A2R6QFC1_ACTCC</name>
<keyword evidence="2" id="KW-1185">Reference proteome</keyword>
<dbReference type="Gramene" id="PSS07314">
    <property type="protein sequence ID" value="PSS07314"/>
    <property type="gene ID" value="CEY00_Acc17658"/>
</dbReference>
<dbReference type="AlphaFoldDB" id="A0A2R6QFC1"/>
<proteinExistence type="predicted"/>
<dbReference type="OrthoDB" id="10516653at2759"/>
<organism evidence="1 2">
    <name type="scientific">Actinidia chinensis var. chinensis</name>
    <name type="common">Chinese soft-hair kiwi</name>
    <dbReference type="NCBI Taxonomy" id="1590841"/>
    <lineage>
        <taxon>Eukaryota</taxon>
        <taxon>Viridiplantae</taxon>
        <taxon>Streptophyta</taxon>
        <taxon>Embryophyta</taxon>
        <taxon>Tracheophyta</taxon>
        <taxon>Spermatophyta</taxon>
        <taxon>Magnoliopsida</taxon>
        <taxon>eudicotyledons</taxon>
        <taxon>Gunneridae</taxon>
        <taxon>Pentapetalae</taxon>
        <taxon>asterids</taxon>
        <taxon>Ericales</taxon>
        <taxon>Actinidiaceae</taxon>
        <taxon>Actinidia</taxon>
    </lineage>
</organism>
<evidence type="ECO:0000313" key="2">
    <source>
        <dbReference type="Proteomes" id="UP000241394"/>
    </source>
</evidence>
<accession>A0A2R6QFC1</accession>
<reference evidence="1 2" key="1">
    <citation type="submission" date="2017-07" db="EMBL/GenBank/DDBJ databases">
        <title>An improved, manually edited Actinidia chinensis var. chinensis (kiwifruit) genome highlights the challenges associated with draft genomes and gene prediction in plants.</title>
        <authorList>
            <person name="Pilkington S."/>
            <person name="Crowhurst R."/>
            <person name="Hilario E."/>
            <person name="Nardozza S."/>
            <person name="Fraser L."/>
            <person name="Peng Y."/>
            <person name="Gunaseelan K."/>
            <person name="Simpson R."/>
            <person name="Tahir J."/>
            <person name="Deroles S."/>
            <person name="Templeton K."/>
            <person name="Luo Z."/>
            <person name="Davy M."/>
            <person name="Cheng C."/>
            <person name="Mcneilage M."/>
            <person name="Scaglione D."/>
            <person name="Liu Y."/>
            <person name="Zhang Q."/>
            <person name="Datson P."/>
            <person name="De Silva N."/>
            <person name="Gardiner S."/>
            <person name="Bassett H."/>
            <person name="Chagne D."/>
            <person name="Mccallum J."/>
            <person name="Dzierzon H."/>
            <person name="Deng C."/>
            <person name="Wang Y.-Y."/>
            <person name="Barron N."/>
            <person name="Manako K."/>
            <person name="Bowen J."/>
            <person name="Foster T."/>
            <person name="Erridge Z."/>
            <person name="Tiffin H."/>
            <person name="Waite C."/>
            <person name="Davies K."/>
            <person name="Grierson E."/>
            <person name="Laing W."/>
            <person name="Kirk R."/>
            <person name="Chen X."/>
            <person name="Wood M."/>
            <person name="Montefiori M."/>
            <person name="Brummell D."/>
            <person name="Schwinn K."/>
            <person name="Catanach A."/>
            <person name="Fullerton C."/>
            <person name="Li D."/>
            <person name="Meiyalaghan S."/>
            <person name="Nieuwenhuizen N."/>
            <person name="Read N."/>
            <person name="Prakash R."/>
            <person name="Hunter D."/>
            <person name="Zhang H."/>
            <person name="Mckenzie M."/>
            <person name="Knabel M."/>
            <person name="Harris A."/>
            <person name="Allan A."/>
            <person name="Chen A."/>
            <person name="Janssen B."/>
            <person name="Plunkett B."/>
            <person name="Dwamena C."/>
            <person name="Voogd C."/>
            <person name="Leif D."/>
            <person name="Lafferty D."/>
            <person name="Souleyre E."/>
            <person name="Varkonyi-Gasic E."/>
            <person name="Gambi F."/>
            <person name="Hanley J."/>
            <person name="Yao J.-L."/>
            <person name="Cheung J."/>
            <person name="David K."/>
            <person name="Warren B."/>
            <person name="Marsh K."/>
            <person name="Snowden K."/>
            <person name="Lin-Wang K."/>
            <person name="Brian L."/>
            <person name="Martinez-Sanchez M."/>
            <person name="Wang M."/>
            <person name="Ileperuma N."/>
            <person name="Macnee N."/>
            <person name="Campin R."/>
            <person name="Mcatee P."/>
            <person name="Drummond R."/>
            <person name="Espley R."/>
            <person name="Ireland H."/>
            <person name="Wu R."/>
            <person name="Atkinson R."/>
            <person name="Karunairetnam S."/>
            <person name="Bulley S."/>
            <person name="Chunkath S."/>
            <person name="Hanley Z."/>
            <person name="Storey R."/>
            <person name="Thrimawithana A."/>
            <person name="Thomson S."/>
            <person name="David C."/>
            <person name="Testolin R."/>
        </authorList>
    </citation>
    <scope>NUCLEOTIDE SEQUENCE [LARGE SCALE GENOMIC DNA]</scope>
    <source>
        <strain evidence="2">cv. Red5</strain>
        <tissue evidence="1">Young leaf</tissue>
    </source>
</reference>
<gene>
    <name evidence="1" type="ORF">CEY00_Acc17658</name>
</gene>
<evidence type="ECO:0000313" key="1">
    <source>
        <dbReference type="EMBL" id="PSS07314.1"/>
    </source>
</evidence>
<protein>
    <submittedName>
        <fullName evidence="1">Omega-lycotoxin-Gsp2671f like</fullName>
    </submittedName>
</protein>
<dbReference type="InParanoid" id="A0A2R6QFC1"/>
<dbReference type="EMBL" id="NKQK01000016">
    <property type="protein sequence ID" value="PSS07314.1"/>
    <property type="molecule type" value="Genomic_DNA"/>
</dbReference>